<accession>A0A409VJX3</accession>
<evidence type="ECO:0000259" key="2">
    <source>
        <dbReference type="PROSITE" id="PS50181"/>
    </source>
</evidence>
<evidence type="ECO:0000256" key="1">
    <source>
        <dbReference type="SAM" id="MobiDB-lite"/>
    </source>
</evidence>
<dbReference type="OrthoDB" id="3253362at2759"/>
<reference evidence="3 4" key="1">
    <citation type="journal article" date="2018" name="Evol. Lett.">
        <title>Horizontal gene cluster transfer increased hallucinogenic mushroom diversity.</title>
        <authorList>
            <person name="Reynolds H.T."/>
            <person name="Vijayakumar V."/>
            <person name="Gluck-Thaler E."/>
            <person name="Korotkin H.B."/>
            <person name="Matheny P.B."/>
            <person name="Slot J.C."/>
        </authorList>
    </citation>
    <scope>NUCLEOTIDE SEQUENCE [LARGE SCALE GENOMIC DNA]</scope>
    <source>
        <strain evidence="3 4">2629</strain>
    </source>
</reference>
<evidence type="ECO:0000313" key="4">
    <source>
        <dbReference type="Proteomes" id="UP000284842"/>
    </source>
</evidence>
<dbReference type="Gene3D" id="3.80.10.10">
    <property type="entry name" value="Ribonuclease Inhibitor"/>
    <property type="match status" value="1"/>
</dbReference>
<comment type="caution">
    <text evidence="3">The sequence shown here is derived from an EMBL/GenBank/DDBJ whole genome shotgun (WGS) entry which is preliminary data.</text>
</comment>
<keyword evidence="4" id="KW-1185">Reference proteome</keyword>
<feature type="region of interest" description="Disordered" evidence="1">
    <location>
        <begin position="1"/>
        <end position="21"/>
    </location>
</feature>
<dbReference type="Proteomes" id="UP000284842">
    <property type="component" value="Unassembled WGS sequence"/>
</dbReference>
<dbReference type="Pfam" id="PF12937">
    <property type="entry name" value="F-box-like"/>
    <property type="match status" value="1"/>
</dbReference>
<name>A0A409VJX3_9AGAR</name>
<dbReference type="InterPro" id="IPR032675">
    <property type="entry name" value="LRR_dom_sf"/>
</dbReference>
<dbReference type="EMBL" id="NHTK01006040">
    <property type="protein sequence ID" value="PPQ66555.1"/>
    <property type="molecule type" value="Genomic_DNA"/>
</dbReference>
<dbReference type="STRING" id="181874.A0A409VJX3"/>
<feature type="domain" description="F-box" evidence="2">
    <location>
        <begin position="56"/>
        <end position="113"/>
    </location>
</feature>
<sequence>MVYRRRENHGRTPPSSSYSKSPADSFLDLNFHDLAVRLGLADPSLLHPPQLNDNPKTYIANLPTEILSQIFIHCIPTDQFIVPSAIQAPMSLTQVCSHWRDVAFYTPDLWSSIHINYKDPVEDIPLTEAWLARSGTRPLSISLSVDFDERPQQHILDVLCRYSIRWKHVRFNFRHLFCPPMYHLDLAENAVPELSTFEFHARDVSNINTSQITRLLVTAPKLRELTWIDDLADTDMLLELPLHQLARLSLSMDHGTVDYVQLLHRCTNLEHIRITRPLSPGQAPDTPLFLSKLSSLNIPHDLLPMLDHLILPALKDVRIYTDGGVADRHAQTVPFGAFGAHPYLQHSQMYSVSHPSLHHNEDSNGATIPGTSVIPTDFWDPTPLLSLIERSGCAISALSINAYANEDAVLACLRTLSRSLVKLSIEGPLVGDKLFASLTIPNSGKERGDGRSVLCPILRDLNLETSIASSPGVLTRMVQSRSEAGALCPETQPALRLRLPDGHRDLEGLREIEGSAFKLTVIQRAQKRSHTVGPSGSRTRAGLFFRRKPCASR</sequence>
<dbReference type="PROSITE" id="PS50181">
    <property type="entry name" value="FBOX"/>
    <property type="match status" value="1"/>
</dbReference>
<dbReference type="InterPro" id="IPR001810">
    <property type="entry name" value="F-box_dom"/>
</dbReference>
<proteinExistence type="predicted"/>
<dbReference type="InParanoid" id="A0A409VJX3"/>
<gene>
    <name evidence="3" type="ORF">CVT24_007121</name>
</gene>
<dbReference type="Gene3D" id="1.20.1280.50">
    <property type="match status" value="1"/>
</dbReference>
<dbReference type="InterPro" id="IPR036047">
    <property type="entry name" value="F-box-like_dom_sf"/>
</dbReference>
<dbReference type="SUPFAM" id="SSF81383">
    <property type="entry name" value="F-box domain"/>
    <property type="match status" value="1"/>
</dbReference>
<dbReference type="AlphaFoldDB" id="A0A409VJX3"/>
<protein>
    <recommendedName>
        <fullName evidence="2">F-box domain-containing protein</fullName>
    </recommendedName>
</protein>
<organism evidence="3 4">
    <name type="scientific">Panaeolus cyanescens</name>
    <dbReference type="NCBI Taxonomy" id="181874"/>
    <lineage>
        <taxon>Eukaryota</taxon>
        <taxon>Fungi</taxon>
        <taxon>Dikarya</taxon>
        <taxon>Basidiomycota</taxon>
        <taxon>Agaricomycotina</taxon>
        <taxon>Agaricomycetes</taxon>
        <taxon>Agaricomycetidae</taxon>
        <taxon>Agaricales</taxon>
        <taxon>Agaricineae</taxon>
        <taxon>Galeropsidaceae</taxon>
        <taxon>Panaeolus</taxon>
    </lineage>
</organism>
<evidence type="ECO:0000313" key="3">
    <source>
        <dbReference type="EMBL" id="PPQ66555.1"/>
    </source>
</evidence>